<comment type="caution">
    <text evidence="2">The sequence shown here is derived from an EMBL/GenBank/DDBJ whole genome shotgun (WGS) entry which is preliminary data.</text>
</comment>
<proteinExistence type="predicted"/>
<dbReference type="EMBL" id="JAUTXT010000004">
    <property type="protein sequence ID" value="KAK3678530.1"/>
    <property type="molecule type" value="Genomic_DNA"/>
</dbReference>
<protein>
    <submittedName>
        <fullName evidence="2">Uncharacterized protein</fullName>
    </submittedName>
</protein>
<gene>
    <name evidence="2" type="ORF">LTR78_001828</name>
</gene>
<accession>A0AAE1C551</accession>
<dbReference type="AlphaFoldDB" id="A0AAE1C551"/>
<dbReference type="Proteomes" id="UP001274830">
    <property type="component" value="Unassembled WGS sequence"/>
</dbReference>
<sequence length="131" mass="14790">MPHKKYQQVDETDALLSHHDQVQYCVIRAEEDVQPDEEAMRREREALEEITARATDDMIDASHPVVGEYSYHSENNADESSTSAAETADEEAWLRSLEADGLGQKMQVKGLNSGTLIMDIDQLRQDESARP</sequence>
<evidence type="ECO:0000313" key="2">
    <source>
        <dbReference type="EMBL" id="KAK3678530.1"/>
    </source>
</evidence>
<organism evidence="2 3">
    <name type="scientific">Recurvomyces mirabilis</name>
    <dbReference type="NCBI Taxonomy" id="574656"/>
    <lineage>
        <taxon>Eukaryota</taxon>
        <taxon>Fungi</taxon>
        <taxon>Dikarya</taxon>
        <taxon>Ascomycota</taxon>
        <taxon>Pezizomycotina</taxon>
        <taxon>Dothideomycetes</taxon>
        <taxon>Dothideomycetidae</taxon>
        <taxon>Mycosphaerellales</taxon>
        <taxon>Teratosphaeriaceae</taxon>
        <taxon>Recurvomyces</taxon>
    </lineage>
</organism>
<reference evidence="2" key="1">
    <citation type="submission" date="2023-07" db="EMBL/GenBank/DDBJ databases">
        <title>Black Yeasts Isolated from many extreme environments.</title>
        <authorList>
            <person name="Coleine C."/>
            <person name="Stajich J.E."/>
            <person name="Selbmann L."/>
        </authorList>
    </citation>
    <scope>NUCLEOTIDE SEQUENCE</scope>
    <source>
        <strain evidence="2">CCFEE 5485</strain>
    </source>
</reference>
<name>A0AAE1C551_9PEZI</name>
<evidence type="ECO:0000313" key="3">
    <source>
        <dbReference type="Proteomes" id="UP001274830"/>
    </source>
</evidence>
<feature type="region of interest" description="Disordered" evidence="1">
    <location>
        <begin position="66"/>
        <end position="92"/>
    </location>
</feature>
<keyword evidence="3" id="KW-1185">Reference proteome</keyword>
<evidence type="ECO:0000256" key="1">
    <source>
        <dbReference type="SAM" id="MobiDB-lite"/>
    </source>
</evidence>